<dbReference type="InterPro" id="IPR017916">
    <property type="entry name" value="SB_dom"/>
</dbReference>
<feature type="compositionally biased region" description="Polar residues" evidence="2">
    <location>
        <begin position="277"/>
        <end position="290"/>
    </location>
</feature>
<evidence type="ECO:0000259" key="3">
    <source>
        <dbReference type="PROSITE" id="PS51312"/>
    </source>
</evidence>
<keyword evidence="1" id="KW-0813">Transport</keyword>
<accession>A0A9W4CYR6</accession>
<dbReference type="PANTHER" id="PTHR23306:SF3">
    <property type="entry name" value="TUMOR SUPPRESSOR PROTEIN 101"/>
    <property type="match status" value="1"/>
</dbReference>
<dbReference type="GO" id="GO:0015031">
    <property type="term" value="P:protein transport"/>
    <property type="evidence" value="ECO:0007669"/>
    <property type="project" value="UniProtKB-UniRule"/>
</dbReference>
<feature type="compositionally biased region" description="Basic and acidic residues" evidence="2">
    <location>
        <begin position="293"/>
        <end position="303"/>
    </location>
</feature>
<dbReference type="AlphaFoldDB" id="A0A9W4CYR6"/>
<dbReference type="Pfam" id="PF09454">
    <property type="entry name" value="Vps23_core"/>
    <property type="match status" value="1"/>
</dbReference>
<dbReference type="InterPro" id="IPR052070">
    <property type="entry name" value="ESCRT-I_UEV_domain"/>
</dbReference>
<dbReference type="PANTHER" id="PTHR23306">
    <property type="entry name" value="TUMOR SUSCEPTIBILITY GENE 101 PROTEIN-RELATED"/>
    <property type="match status" value="1"/>
</dbReference>
<dbReference type="PROSITE" id="PS51312">
    <property type="entry name" value="SB"/>
    <property type="match status" value="1"/>
</dbReference>
<dbReference type="PROSITE" id="PS51322">
    <property type="entry name" value="UEV"/>
    <property type="match status" value="1"/>
</dbReference>
<evidence type="ECO:0000313" key="5">
    <source>
        <dbReference type="EMBL" id="CAD6500956.1"/>
    </source>
</evidence>
<evidence type="ECO:0000259" key="4">
    <source>
        <dbReference type="PROSITE" id="PS51322"/>
    </source>
</evidence>
<evidence type="ECO:0000313" key="6">
    <source>
        <dbReference type="Proteomes" id="UP000683417"/>
    </source>
</evidence>
<dbReference type="InterPro" id="IPR008883">
    <property type="entry name" value="UEV_N"/>
</dbReference>
<dbReference type="GO" id="GO:0043130">
    <property type="term" value="F:ubiquitin binding"/>
    <property type="evidence" value="ECO:0007669"/>
    <property type="project" value="TreeGrafter"/>
</dbReference>
<organism evidence="5 6">
    <name type="scientific">Blumeria graminis f. sp. triticale</name>
    <dbReference type="NCBI Taxonomy" id="1689686"/>
    <lineage>
        <taxon>Eukaryota</taxon>
        <taxon>Fungi</taxon>
        <taxon>Dikarya</taxon>
        <taxon>Ascomycota</taxon>
        <taxon>Pezizomycotina</taxon>
        <taxon>Leotiomycetes</taxon>
        <taxon>Erysiphales</taxon>
        <taxon>Erysiphaceae</taxon>
        <taxon>Blumeria</taxon>
    </lineage>
</organism>
<evidence type="ECO:0000256" key="1">
    <source>
        <dbReference type="PROSITE-ProRule" id="PRU00644"/>
    </source>
</evidence>
<dbReference type="Pfam" id="PF05743">
    <property type="entry name" value="UEV"/>
    <property type="match status" value="1"/>
</dbReference>
<feature type="compositionally biased region" description="Polar residues" evidence="2">
    <location>
        <begin position="196"/>
        <end position="216"/>
    </location>
</feature>
<sequence length="531" mass="59389">MAAVQQQVLNWLYSVLTSEYKDVNRTYKDVAQTLSYYYSLSPKTDVYTYENGSAALLLHIFGTLPVVFREITYRFPIELWIPHSYPKDAPIVYVTSAENLMIRPGQHVDLQGKIYHPYLVRWAENWDECNILEFLEILRNIFAKEPPVVLRPPNTKSLHSPPVSSSSAPVSTKILSQTPQLSDKEVPPPPPPKPKTSNTDQPNSLFGSLARASTGSPLPPLPGISERREGSSINHRTELSRDKEYHLPFRESSLHQGLPARPPPPARSSYPIKSPALSEQTCQKISSISAEGNEFRPDHKPDLLKPSLSSSRHNNEPQQYIQQQCVYTRQSNSLSPQPPLDLLSTPLDPANSQASNVDLPAPPVPHNPEKDLLIQKIGHALYSRRKIQRAQTTSSLARIEAQHKSMLTRLAEIESEMQNLGSLNDLLATNTKILHGALYDAEVVIKSSKHRTFPSIDELLVAPTVVANQLYNLVSDERSLGDALFVLGRAVERGRISAAVFAKMTRTLAREWYLKKALVRKIGHGMGLTSY</sequence>
<feature type="compositionally biased region" description="Low complexity" evidence="2">
    <location>
        <begin position="160"/>
        <end position="171"/>
    </location>
</feature>
<dbReference type="Proteomes" id="UP000683417">
    <property type="component" value="Unassembled WGS sequence"/>
</dbReference>
<name>A0A9W4CYR6_BLUGR</name>
<feature type="domain" description="UEV" evidence="4">
    <location>
        <begin position="7"/>
        <end position="152"/>
    </location>
</feature>
<feature type="region of interest" description="Disordered" evidence="2">
    <location>
        <begin position="152"/>
        <end position="355"/>
    </location>
</feature>
<dbReference type="GO" id="GO:0000813">
    <property type="term" value="C:ESCRT I complex"/>
    <property type="evidence" value="ECO:0007669"/>
    <property type="project" value="TreeGrafter"/>
</dbReference>
<dbReference type="CDD" id="cd11685">
    <property type="entry name" value="UEV_TSG101-like"/>
    <property type="match status" value="1"/>
</dbReference>
<feature type="compositionally biased region" description="Low complexity" evidence="2">
    <location>
        <begin position="330"/>
        <end position="349"/>
    </location>
</feature>
<evidence type="ECO:0000256" key="2">
    <source>
        <dbReference type="SAM" id="MobiDB-lite"/>
    </source>
</evidence>
<keyword evidence="1" id="KW-0653">Protein transport</keyword>
<dbReference type="EMBL" id="CAJHIT010000004">
    <property type="protein sequence ID" value="CAD6500956.1"/>
    <property type="molecule type" value="Genomic_DNA"/>
</dbReference>
<protein>
    <submittedName>
        <fullName evidence="5">BgTH12-06657</fullName>
    </submittedName>
</protein>
<reference evidence="5" key="1">
    <citation type="submission" date="2020-10" db="EMBL/GenBank/DDBJ databases">
        <authorList>
            <person name="Muller C M."/>
        </authorList>
    </citation>
    <scope>NUCLEOTIDE SEQUENCE</scope>
    <source>
        <strain evidence="5">THUN-12</strain>
    </source>
</reference>
<feature type="compositionally biased region" description="Basic and acidic residues" evidence="2">
    <location>
        <begin position="225"/>
        <end position="253"/>
    </location>
</feature>
<gene>
    <name evidence="5" type="ORF">BGTH12_LOCUS2314</name>
</gene>
<feature type="domain" description="SB" evidence="3">
    <location>
        <begin position="464"/>
        <end position="531"/>
    </location>
</feature>
<feature type="compositionally biased region" description="Polar residues" evidence="2">
    <location>
        <begin position="316"/>
        <end position="329"/>
    </location>
</feature>
<comment type="caution">
    <text evidence="5">The sequence shown here is derived from an EMBL/GenBank/DDBJ whole genome shotgun (WGS) entry which is preliminary data.</text>
</comment>
<proteinExistence type="predicted"/>